<dbReference type="Proteomes" id="UP001190700">
    <property type="component" value="Unassembled WGS sequence"/>
</dbReference>
<feature type="region of interest" description="Disordered" evidence="1">
    <location>
        <begin position="1"/>
        <end position="29"/>
    </location>
</feature>
<name>A0AAE0L4V9_9CHLO</name>
<gene>
    <name evidence="2" type="ORF">CYMTET_19780</name>
</gene>
<evidence type="ECO:0000313" key="3">
    <source>
        <dbReference type="Proteomes" id="UP001190700"/>
    </source>
</evidence>
<feature type="region of interest" description="Disordered" evidence="1">
    <location>
        <begin position="88"/>
        <end position="125"/>
    </location>
</feature>
<comment type="caution">
    <text evidence="2">The sequence shown here is derived from an EMBL/GenBank/DDBJ whole genome shotgun (WGS) entry which is preliminary data.</text>
</comment>
<proteinExistence type="predicted"/>
<sequence length="261" mass="28546">MTSASSLPDSVPQFTGMPQSTILKSPNKKKKEAELLSKLVYSNFADMAESSTGGGGGISRPYGTFVAPRAGDGCALWQRLPPPRFTPATTYHDPTPWKAHSTRDCGSGRNISQSNITKGSFQSRKMAERGPQIYSRHNYKGVDRVAADAEDSRLFRETPHPGASPAGCKPGCWMCTRNAENQRDTLQFLTEVSDTEGARPLPMPDLFDRFGRPLGTHSAGPTSGFEKHLSNTILYGKSTRNTFGSLPPERSLPRYRPPPSR</sequence>
<feature type="compositionally biased region" description="Polar residues" evidence="1">
    <location>
        <begin position="109"/>
        <end position="123"/>
    </location>
</feature>
<feature type="region of interest" description="Disordered" evidence="1">
    <location>
        <begin position="238"/>
        <end position="261"/>
    </location>
</feature>
<evidence type="ECO:0000256" key="1">
    <source>
        <dbReference type="SAM" id="MobiDB-lite"/>
    </source>
</evidence>
<reference evidence="2 3" key="1">
    <citation type="journal article" date="2015" name="Genome Biol. Evol.">
        <title>Comparative Genomics of a Bacterivorous Green Alga Reveals Evolutionary Causalities and Consequences of Phago-Mixotrophic Mode of Nutrition.</title>
        <authorList>
            <person name="Burns J.A."/>
            <person name="Paasch A."/>
            <person name="Narechania A."/>
            <person name="Kim E."/>
        </authorList>
    </citation>
    <scope>NUCLEOTIDE SEQUENCE [LARGE SCALE GENOMIC DNA]</scope>
    <source>
        <strain evidence="2 3">PLY_AMNH</strain>
    </source>
</reference>
<organism evidence="2 3">
    <name type="scientific">Cymbomonas tetramitiformis</name>
    <dbReference type="NCBI Taxonomy" id="36881"/>
    <lineage>
        <taxon>Eukaryota</taxon>
        <taxon>Viridiplantae</taxon>
        <taxon>Chlorophyta</taxon>
        <taxon>Pyramimonadophyceae</taxon>
        <taxon>Pyramimonadales</taxon>
        <taxon>Pyramimonadaceae</taxon>
        <taxon>Cymbomonas</taxon>
    </lineage>
</organism>
<protein>
    <submittedName>
        <fullName evidence="2">Uncharacterized protein</fullName>
    </submittedName>
</protein>
<evidence type="ECO:0000313" key="2">
    <source>
        <dbReference type="EMBL" id="KAK3271894.1"/>
    </source>
</evidence>
<dbReference type="AlphaFoldDB" id="A0AAE0L4V9"/>
<accession>A0AAE0L4V9</accession>
<feature type="compositionally biased region" description="Polar residues" evidence="1">
    <location>
        <begin position="1"/>
        <end position="24"/>
    </location>
</feature>
<keyword evidence="3" id="KW-1185">Reference proteome</keyword>
<dbReference type="EMBL" id="LGRX02009289">
    <property type="protein sequence ID" value="KAK3271894.1"/>
    <property type="molecule type" value="Genomic_DNA"/>
</dbReference>